<gene>
    <name evidence="1" type="ORF">GBK04_10810</name>
</gene>
<comment type="caution">
    <text evidence="1">The sequence shown here is derived from an EMBL/GenBank/DDBJ whole genome shotgun (WGS) entry which is preliminary data.</text>
</comment>
<accession>A0A7C9F3D1</accession>
<dbReference type="AlphaFoldDB" id="A0A7C9F3D1"/>
<dbReference type="EMBL" id="WHLY01000002">
    <property type="protein sequence ID" value="MPR33845.1"/>
    <property type="molecule type" value="Genomic_DNA"/>
</dbReference>
<dbReference type="Proteomes" id="UP000479293">
    <property type="component" value="Unassembled WGS sequence"/>
</dbReference>
<organism evidence="1 2">
    <name type="scientific">Salmonirosea aquatica</name>
    <dbReference type="NCBI Taxonomy" id="2654236"/>
    <lineage>
        <taxon>Bacteria</taxon>
        <taxon>Pseudomonadati</taxon>
        <taxon>Bacteroidota</taxon>
        <taxon>Cytophagia</taxon>
        <taxon>Cytophagales</taxon>
        <taxon>Spirosomataceae</taxon>
        <taxon>Salmonirosea</taxon>
    </lineage>
</organism>
<name>A0A7C9F3D1_9BACT</name>
<reference evidence="1 2" key="1">
    <citation type="submission" date="2019-10" db="EMBL/GenBank/DDBJ databases">
        <title>Draft Genome Sequence of Cytophagaceae sp. SJW1-29.</title>
        <authorList>
            <person name="Choi A."/>
        </authorList>
    </citation>
    <scope>NUCLEOTIDE SEQUENCE [LARGE SCALE GENOMIC DNA]</scope>
    <source>
        <strain evidence="1 2">SJW1-29</strain>
    </source>
</reference>
<proteinExistence type="predicted"/>
<evidence type="ECO:0000313" key="1">
    <source>
        <dbReference type="EMBL" id="MPR33845.1"/>
    </source>
</evidence>
<dbReference type="RefSeq" id="WP_152759565.1">
    <property type="nucleotide sequence ID" value="NZ_WHLY01000002.1"/>
</dbReference>
<keyword evidence="2" id="KW-1185">Reference proteome</keyword>
<sequence length="60" mass="6717">MENDAFKQLDPDHQAPAYLKEALVSEIDFIRDTLQIVTHFTEGFLGAAINNLSQLVDSEP</sequence>
<protein>
    <submittedName>
        <fullName evidence="1">Uncharacterized protein</fullName>
    </submittedName>
</protein>
<evidence type="ECO:0000313" key="2">
    <source>
        <dbReference type="Proteomes" id="UP000479293"/>
    </source>
</evidence>